<keyword evidence="5" id="KW-0418">Kinase</keyword>
<feature type="domain" description="PAS" evidence="8">
    <location>
        <begin position="1164"/>
        <end position="1212"/>
    </location>
</feature>
<protein>
    <recommendedName>
        <fullName evidence="2">histidine kinase</fullName>
        <ecNumber evidence="2">2.7.13.3</ecNumber>
    </recommendedName>
</protein>
<comment type="catalytic activity">
    <reaction evidence="1">
        <text>ATP + protein L-histidine = ADP + protein N-phospho-L-histidine.</text>
        <dbReference type="EC" id="2.7.13.3"/>
    </reaction>
</comment>
<dbReference type="SMART" id="SM00387">
    <property type="entry name" value="HATPase_c"/>
    <property type="match status" value="1"/>
</dbReference>
<dbReference type="InterPro" id="IPR006189">
    <property type="entry name" value="CHASE_dom"/>
</dbReference>
<dbReference type="Gene3D" id="3.30.450.20">
    <property type="entry name" value="PAS domain"/>
    <property type="match status" value="8"/>
</dbReference>
<gene>
    <name evidence="11" type="ORF">A9200_07920</name>
</gene>
<dbReference type="Pfam" id="PF02518">
    <property type="entry name" value="HATPase_c"/>
    <property type="match status" value="1"/>
</dbReference>
<evidence type="ECO:0000256" key="3">
    <source>
        <dbReference type="ARBA" id="ARBA00022553"/>
    </source>
</evidence>
<dbReference type="NCBIfam" id="TIGR00229">
    <property type="entry name" value="sensory_box"/>
    <property type="match status" value="7"/>
</dbReference>
<sequence length="1524" mass="174405">MLIKKQLSVFNKPILEGLLVFLLVLLISQTITYQKLQLKEQSEKNDINQRVSRLKEDLQNVLGQSYNVTQTLAFIVDNYGIPENFDSIAKLLLNSNKNIDALELVNSEGVITHVYPLKGNEVLGLNILNDVDNKFGARITLEKKDYYTAGPIHLTQGGSGIIGRRPLYKEGEFNGFVAAVVRLSTVVPAIQIDSLGDNQFSYQLSKINLDKTEEVFYSTNTAIGDDALSIPLTTSKGEWKLYVIYNKTTSDTTIILFSILGLLLSFVSGILVWQLARQPQKLTQLVDEKTALLKESRERYKLLVEQASDGIFLSDMHGNLTDANTYGVQLFGYDKSELLNKNLNSLITADNLVKQPLRHAEMELGDTVLYDRVLIKKDGTPLNVEVSAKKINETTILGIVRDSTVRKELEKKVHENLQKFSKAFNSGFVGMVIKDENNCFVDANDYFLNLIGYSLDEIKGKSIPEIGLVNIEEALKTNPAIKNFASTERVGKIEVDFTTKQGEIIHVITSMEPYEYQGKKYSLSTYVDQTEIKKATFKIIQSEKKYRQLTERISDAYISFDKDWNFISINSRAAKIVGMDPIEMIGKNLWKEFPEFKNSEAYAFFKGAMARQIFTHFEQYHEKFGRWLENYLYPSPNGLSIYFRDVTRKKKEELEKQKLIAIIENSPGFIGLANLDGEALFINDAGKKLVNFPSDKDITTTSILDFFTEDYQKIVLQEHLPAIKNTGVWTGEVPFKNFDDDSTVPLEFSGFIISDKNNEPIGIGSIGFDLTERKKAQEEILDLQSKMDAAIRIGKIGYWDFNIITETFICSPIIYDIYDISQDEDMTIDLLESLIHPDDLEKHRQNLREIITEALHHSSTYRIIVRDGSIRHLLVEMEVVRNKENLPIKFWGTVIDITKQKEADYEIIELQSRMDAAIRIGKIGYWDFELATQKITWSSRMYEIYEIKKDVTVTLELLESLIHPDDLNSHRDVVERIAIENKTHSLVYRIIVNDGSIKYISVEMETQLDANNNPARFIGTVIDITEQKESEIKILDLQSKMNAAIRIGQFGYWNWEMDKDTVEWSKEMYKIHHVDPSIIMTPELVRDIIYHDDYYIIENKITESEENKSTSPTFYRILLKDNTFRHFLAFSEIIYDVAGKPIRYHGTAMDITKSVIAEKALKESEEKFAKAFETNYVGMLLMDTEQIIIEANETVCTLLNTSKKELIGKKIMDTGVVTLDDYYLEKRKKALASFFKDGKQINEEFKVTLKNGQKKTLLVSKEFLQIKDSPKILVTLIDDTQRKEAEEAVETQYLELKKTNSELDSFVYSASHELRAPLASVLGLIQLTLLDEQEPQLKLHLNMMEKSIVRLDDFIKDIIEYSRNKHVDIKLVTINFINLIENSIESFWYLENTSKINIDIDVNDAIEFVSDSKRISILLNNFISNAIKYHDLNKKSPSIWVNIKTSKKEAIIIIKDNGVGIENDQLDKIFDMFYRVSSKVMGTGIGLFIVKEVLSKLNGSINVESKIGEGSTFTLKIPNESKRK</sequence>
<dbReference type="Pfam" id="PF00512">
    <property type="entry name" value="HisKA"/>
    <property type="match status" value="1"/>
</dbReference>
<dbReference type="STRING" id="1836467.BTR34_08170"/>
<feature type="domain" description="PAS" evidence="8">
    <location>
        <begin position="296"/>
        <end position="351"/>
    </location>
</feature>
<evidence type="ECO:0000256" key="5">
    <source>
        <dbReference type="ARBA" id="ARBA00022777"/>
    </source>
</evidence>
<dbReference type="InterPro" id="IPR000700">
    <property type="entry name" value="PAS-assoc_C"/>
</dbReference>
<dbReference type="Gene3D" id="3.30.565.10">
    <property type="entry name" value="Histidine kinase-like ATPase, C-terminal domain"/>
    <property type="match status" value="1"/>
</dbReference>
<dbReference type="OrthoDB" id="9811889at2"/>
<dbReference type="InterPro" id="IPR036890">
    <property type="entry name" value="HATPase_C_sf"/>
</dbReference>
<keyword evidence="6" id="KW-0812">Transmembrane</keyword>
<proteinExistence type="predicted"/>
<dbReference type="InterPro" id="IPR052162">
    <property type="entry name" value="Sensor_kinase/Photoreceptor"/>
</dbReference>
<dbReference type="PROSITE" id="PS50109">
    <property type="entry name" value="HIS_KIN"/>
    <property type="match status" value="1"/>
</dbReference>
<keyword evidence="6" id="KW-0472">Membrane</keyword>
<dbReference type="InterPro" id="IPR003661">
    <property type="entry name" value="HisK_dim/P_dom"/>
</dbReference>
<evidence type="ECO:0000256" key="2">
    <source>
        <dbReference type="ARBA" id="ARBA00012438"/>
    </source>
</evidence>
<dbReference type="EC" id="2.7.13.3" evidence="2"/>
<feature type="domain" description="PAC" evidence="9">
    <location>
        <begin position="984"/>
        <end position="1036"/>
    </location>
</feature>
<dbReference type="Gene3D" id="1.10.287.130">
    <property type="match status" value="1"/>
</dbReference>
<feature type="domain" description="PAS" evidence="8">
    <location>
        <begin position="655"/>
        <end position="726"/>
    </location>
</feature>
<evidence type="ECO:0000259" key="9">
    <source>
        <dbReference type="PROSITE" id="PS50113"/>
    </source>
</evidence>
<dbReference type="SUPFAM" id="SSF47384">
    <property type="entry name" value="Homodimeric domain of signal transducing histidine kinase"/>
    <property type="match status" value="1"/>
</dbReference>
<dbReference type="EMBL" id="LZFP01000034">
    <property type="protein sequence ID" value="OBR37560.1"/>
    <property type="molecule type" value="Genomic_DNA"/>
</dbReference>
<organism evidence="11 12">
    <name type="scientific">Maribacter hydrothermalis</name>
    <dbReference type="NCBI Taxonomy" id="1836467"/>
    <lineage>
        <taxon>Bacteria</taxon>
        <taxon>Pseudomonadati</taxon>
        <taxon>Bacteroidota</taxon>
        <taxon>Flavobacteriia</taxon>
        <taxon>Flavobacteriales</taxon>
        <taxon>Flavobacteriaceae</taxon>
        <taxon>Maribacter</taxon>
    </lineage>
</organism>
<dbReference type="PROSITE" id="PS50113">
    <property type="entry name" value="PAC"/>
    <property type="match status" value="4"/>
</dbReference>
<dbReference type="PANTHER" id="PTHR43304">
    <property type="entry name" value="PHYTOCHROME-LIKE PROTEIN CPH1"/>
    <property type="match status" value="1"/>
</dbReference>
<keyword evidence="4" id="KW-0808">Transferase</keyword>
<feature type="domain" description="CHASE" evidence="10">
    <location>
        <begin position="110"/>
        <end position="242"/>
    </location>
</feature>
<dbReference type="InterPro" id="IPR004358">
    <property type="entry name" value="Sig_transdc_His_kin-like_C"/>
</dbReference>
<evidence type="ECO:0000256" key="6">
    <source>
        <dbReference type="SAM" id="Phobius"/>
    </source>
</evidence>
<evidence type="ECO:0000313" key="11">
    <source>
        <dbReference type="EMBL" id="OBR37560.1"/>
    </source>
</evidence>
<name>A0A1B7Z4S9_9FLAO</name>
<dbReference type="InterPro" id="IPR035965">
    <property type="entry name" value="PAS-like_dom_sf"/>
</dbReference>
<dbReference type="InterPro" id="IPR000014">
    <property type="entry name" value="PAS"/>
</dbReference>
<dbReference type="KEGG" id="mart:BTR34_08170"/>
<dbReference type="SMART" id="SM01079">
    <property type="entry name" value="CHASE"/>
    <property type="match status" value="1"/>
</dbReference>
<dbReference type="GO" id="GO:0006355">
    <property type="term" value="P:regulation of DNA-templated transcription"/>
    <property type="evidence" value="ECO:0007669"/>
    <property type="project" value="InterPro"/>
</dbReference>
<dbReference type="CDD" id="cd00130">
    <property type="entry name" value="PAS"/>
    <property type="match status" value="7"/>
</dbReference>
<keyword evidence="6" id="KW-1133">Transmembrane helix</keyword>
<dbReference type="Pfam" id="PF08447">
    <property type="entry name" value="PAS_3"/>
    <property type="match status" value="2"/>
</dbReference>
<dbReference type="PROSITE" id="PS50112">
    <property type="entry name" value="PAS"/>
    <property type="match status" value="5"/>
</dbReference>
<dbReference type="InterPro" id="IPR013767">
    <property type="entry name" value="PAS_fold"/>
</dbReference>
<dbReference type="InterPro" id="IPR013655">
    <property type="entry name" value="PAS_fold_3"/>
</dbReference>
<accession>A0A1B7Z4S9</accession>
<dbReference type="Pfam" id="PF08448">
    <property type="entry name" value="PAS_4"/>
    <property type="match status" value="1"/>
</dbReference>
<dbReference type="SUPFAM" id="SSF55785">
    <property type="entry name" value="PYP-like sensor domain (PAS domain)"/>
    <property type="match status" value="8"/>
</dbReference>
<dbReference type="InterPro" id="IPR003594">
    <property type="entry name" value="HATPase_dom"/>
</dbReference>
<dbReference type="SMART" id="SM00086">
    <property type="entry name" value="PAC"/>
    <property type="match status" value="6"/>
</dbReference>
<reference evidence="12" key="1">
    <citation type="submission" date="2016-06" db="EMBL/GenBank/DDBJ databases">
        <authorList>
            <person name="Zhan P."/>
        </authorList>
    </citation>
    <scope>NUCLEOTIDE SEQUENCE [LARGE SCALE GENOMIC DNA]</scope>
    <source>
        <strain evidence="12">T28</strain>
    </source>
</reference>
<evidence type="ECO:0000259" key="10">
    <source>
        <dbReference type="PROSITE" id="PS50839"/>
    </source>
</evidence>
<dbReference type="RefSeq" id="WP_068485694.1">
    <property type="nucleotide sequence ID" value="NZ_CP018760.1"/>
</dbReference>
<dbReference type="CDD" id="cd00082">
    <property type="entry name" value="HisKA"/>
    <property type="match status" value="1"/>
</dbReference>
<dbReference type="Pfam" id="PF13426">
    <property type="entry name" value="PAS_9"/>
    <property type="match status" value="3"/>
</dbReference>
<dbReference type="PANTHER" id="PTHR43304:SF1">
    <property type="entry name" value="PAC DOMAIN-CONTAINING PROTEIN"/>
    <property type="match status" value="1"/>
</dbReference>
<evidence type="ECO:0000313" key="12">
    <source>
        <dbReference type="Proteomes" id="UP000092164"/>
    </source>
</evidence>
<feature type="domain" description="Histidine kinase" evidence="7">
    <location>
        <begin position="1309"/>
        <end position="1521"/>
    </location>
</feature>
<feature type="domain" description="PAC" evidence="9">
    <location>
        <begin position="1111"/>
        <end position="1163"/>
    </location>
</feature>
<evidence type="ECO:0000259" key="7">
    <source>
        <dbReference type="PROSITE" id="PS50109"/>
    </source>
</evidence>
<dbReference type="InterPro" id="IPR001610">
    <property type="entry name" value="PAC"/>
</dbReference>
<evidence type="ECO:0000256" key="1">
    <source>
        <dbReference type="ARBA" id="ARBA00000085"/>
    </source>
</evidence>
<comment type="caution">
    <text evidence="11">The sequence shown here is derived from an EMBL/GenBank/DDBJ whole genome shotgun (WGS) entry which is preliminary data.</text>
</comment>
<dbReference type="PROSITE" id="PS50839">
    <property type="entry name" value="CHASE"/>
    <property type="match status" value="1"/>
</dbReference>
<dbReference type="SUPFAM" id="SSF55874">
    <property type="entry name" value="ATPase domain of HSP90 chaperone/DNA topoisomerase II/histidine kinase"/>
    <property type="match status" value="1"/>
</dbReference>
<dbReference type="Proteomes" id="UP000092164">
    <property type="component" value="Unassembled WGS sequence"/>
</dbReference>
<feature type="domain" description="PAC" evidence="9">
    <location>
        <begin position="729"/>
        <end position="782"/>
    </location>
</feature>
<feature type="transmembrane region" description="Helical" evidence="6">
    <location>
        <begin position="254"/>
        <end position="276"/>
    </location>
</feature>
<keyword evidence="3" id="KW-0597">Phosphoprotein</keyword>
<dbReference type="Gene3D" id="2.10.70.100">
    <property type="match status" value="3"/>
</dbReference>
<dbReference type="InterPro" id="IPR013656">
    <property type="entry name" value="PAS_4"/>
</dbReference>
<feature type="domain" description="PAS" evidence="8">
    <location>
        <begin position="416"/>
        <end position="462"/>
    </location>
</feature>
<evidence type="ECO:0000256" key="4">
    <source>
        <dbReference type="ARBA" id="ARBA00022679"/>
    </source>
</evidence>
<dbReference type="InterPro" id="IPR005467">
    <property type="entry name" value="His_kinase_dom"/>
</dbReference>
<dbReference type="SMART" id="SM00388">
    <property type="entry name" value="HisKA"/>
    <property type="match status" value="1"/>
</dbReference>
<dbReference type="PRINTS" id="PR00344">
    <property type="entry name" value="BCTRLSENSOR"/>
</dbReference>
<feature type="domain" description="PAS" evidence="8">
    <location>
        <begin position="542"/>
        <end position="593"/>
    </location>
</feature>
<keyword evidence="12" id="KW-1185">Reference proteome</keyword>
<dbReference type="InterPro" id="IPR036097">
    <property type="entry name" value="HisK_dim/P_sf"/>
</dbReference>
<dbReference type="CDD" id="cd00075">
    <property type="entry name" value="HATPase"/>
    <property type="match status" value="1"/>
</dbReference>
<dbReference type="SMART" id="SM00091">
    <property type="entry name" value="PAS"/>
    <property type="match status" value="7"/>
</dbReference>
<feature type="domain" description="PAC" evidence="9">
    <location>
        <begin position="857"/>
        <end position="909"/>
    </location>
</feature>
<dbReference type="Pfam" id="PF00989">
    <property type="entry name" value="PAS"/>
    <property type="match status" value="1"/>
</dbReference>
<dbReference type="GO" id="GO:0000155">
    <property type="term" value="F:phosphorelay sensor kinase activity"/>
    <property type="evidence" value="ECO:0007669"/>
    <property type="project" value="InterPro"/>
</dbReference>
<evidence type="ECO:0000259" key="8">
    <source>
        <dbReference type="PROSITE" id="PS50112"/>
    </source>
</evidence>